<evidence type="ECO:0000313" key="2">
    <source>
        <dbReference type="EMBL" id="KAJ8404155.1"/>
    </source>
</evidence>
<name>A0AAD7SKQ2_9TELE</name>
<dbReference type="EMBL" id="JAINUG010000054">
    <property type="protein sequence ID" value="KAJ8404155.1"/>
    <property type="molecule type" value="Genomic_DNA"/>
</dbReference>
<comment type="caution">
    <text evidence="2">The sequence shown here is derived from an EMBL/GenBank/DDBJ whole genome shotgun (WGS) entry which is preliminary data.</text>
</comment>
<dbReference type="PANTHER" id="PTHR28398:SF1">
    <property type="entry name" value="SYNAPTONEMAL COMPLEX CENTRAL ELEMENT PROTEIN 2"/>
    <property type="match status" value="1"/>
</dbReference>
<organism evidence="2 3">
    <name type="scientific">Aldrovandia affinis</name>
    <dbReference type="NCBI Taxonomy" id="143900"/>
    <lineage>
        <taxon>Eukaryota</taxon>
        <taxon>Metazoa</taxon>
        <taxon>Chordata</taxon>
        <taxon>Craniata</taxon>
        <taxon>Vertebrata</taxon>
        <taxon>Euteleostomi</taxon>
        <taxon>Actinopterygii</taxon>
        <taxon>Neopterygii</taxon>
        <taxon>Teleostei</taxon>
        <taxon>Notacanthiformes</taxon>
        <taxon>Halosauridae</taxon>
        <taxon>Aldrovandia</taxon>
    </lineage>
</organism>
<feature type="region of interest" description="Disordered" evidence="1">
    <location>
        <begin position="1"/>
        <end position="76"/>
    </location>
</feature>
<dbReference type="GO" id="GO:0000801">
    <property type="term" value="C:central element"/>
    <property type="evidence" value="ECO:0007669"/>
    <property type="project" value="InterPro"/>
</dbReference>
<feature type="compositionally biased region" description="Basic and acidic residues" evidence="1">
    <location>
        <begin position="66"/>
        <end position="76"/>
    </location>
</feature>
<sequence length="186" mass="20525">MDQFFVNLGSTSQSTPKPKDNSTSQDHNAGPDPDLDATAERSTFGSLDGSYEQQVSDDSGIGGLRSEPDGDLRSEDSAYFSGLGTRVDEIGRRAQHLVETINVSRATDQEIMDDFQERLNKKVNEVCQQVREQVFSGYEINNHLMESRLRELSEVLGRSSQLIAELQAASRTLAAINKGLCKTPKQ</sequence>
<dbReference type="AlphaFoldDB" id="A0AAD7SKQ2"/>
<evidence type="ECO:0000313" key="3">
    <source>
        <dbReference type="Proteomes" id="UP001221898"/>
    </source>
</evidence>
<proteinExistence type="predicted"/>
<reference evidence="2" key="1">
    <citation type="journal article" date="2023" name="Science">
        <title>Genome structures resolve the early diversification of teleost fishes.</title>
        <authorList>
            <person name="Parey E."/>
            <person name="Louis A."/>
            <person name="Montfort J."/>
            <person name="Bouchez O."/>
            <person name="Roques C."/>
            <person name="Iampietro C."/>
            <person name="Lluch J."/>
            <person name="Castinel A."/>
            <person name="Donnadieu C."/>
            <person name="Desvignes T."/>
            <person name="Floi Bucao C."/>
            <person name="Jouanno E."/>
            <person name="Wen M."/>
            <person name="Mejri S."/>
            <person name="Dirks R."/>
            <person name="Jansen H."/>
            <person name="Henkel C."/>
            <person name="Chen W.J."/>
            <person name="Zahm M."/>
            <person name="Cabau C."/>
            <person name="Klopp C."/>
            <person name="Thompson A.W."/>
            <person name="Robinson-Rechavi M."/>
            <person name="Braasch I."/>
            <person name="Lecointre G."/>
            <person name="Bobe J."/>
            <person name="Postlethwait J.H."/>
            <person name="Berthelot C."/>
            <person name="Roest Crollius H."/>
            <person name="Guiguen Y."/>
        </authorList>
    </citation>
    <scope>NUCLEOTIDE SEQUENCE</scope>
    <source>
        <strain evidence="2">NC1722</strain>
    </source>
</reference>
<dbReference type="GO" id="GO:0007130">
    <property type="term" value="P:synaptonemal complex assembly"/>
    <property type="evidence" value="ECO:0007669"/>
    <property type="project" value="InterPro"/>
</dbReference>
<feature type="compositionally biased region" description="Polar residues" evidence="1">
    <location>
        <begin position="40"/>
        <end position="57"/>
    </location>
</feature>
<accession>A0AAD7SKQ2</accession>
<feature type="compositionally biased region" description="Polar residues" evidence="1">
    <location>
        <begin position="8"/>
        <end position="27"/>
    </location>
</feature>
<keyword evidence="3" id="KW-1185">Reference proteome</keyword>
<dbReference type="Proteomes" id="UP001221898">
    <property type="component" value="Unassembled WGS sequence"/>
</dbReference>
<protein>
    <submittedName>
        <fullName evidence="2">Uncharacterized protein</fullName>
    </submittedName>
</protein>
<dbReference type="InterPro" id="IPR034609">
    <property type="entry name" value="Syce2"/>
</dbReference>
<evidence type="ECO:0000256" key="1">
    <source>
        <dbReference type="SAM" id="MobiDB-lite"/>
    </source>
</evidence>
<dbReference type="PANTHER" id="PTHR28398">
    <property type="entry name" value="SYNAPTONEMAL COMPLEX CENTRAL ELEMENT PROTEIN 2"/>
    <property type="match status" value="1"/>
</dbReference>
<gene>
    <name evidence="2" type="ORF">AAFF_G00339280</name>
</gene>